<dbReference type="PROSITE" id="PS00189">
    <property type="entry name" value="LIPOYL"/>
    <property type="match status" value="1"/>
</dbReference>
<dbReference type="SUPFAM" id="SSF52777">
    <property type="entry name" value="CoA-dependent acyltransferases"/>
    <property type="match status" value="1"/>
</dbReference>
<dbReference type="UniPathway" id="UPA00868">
    <property type="reaction ID" value="UER00840"/>
</dbReference>
<dbReference type="InterPro" id="IPR023213">
    <property type="entry name" value="CAT-like_dom_sf"/>
</dbReference>
<dbReference type="FunFam" id="3.30.559.10:FF:000007">
    <property type="entry name" value="Dihydrolipoamide acetyltransferase component of pyruvate dehydrogenase complex"/>
    <property type="match status" value="1"/>
</dbReference>
<comment type="cofactor">
    <cofactor evidence="1">
        <name>(R)-lipoate</name>
        <dbReference type="ChEBI" id="CHEBI:83088"/>
    </cofactor>
</comment>
<dbReference type="GO" id="GO:0005536">
    <property type="term" value="F:D-glucose binding"/>
    <property type="evidence" value="ECO:0007669"/>
    <property type="project" value="InterPro"/>
</dbReference>
<dbReference type="SUPFAM" id="SSF53067">
    <property type="entry name" value="Actin-like ATPase domain"/>
    <property type="match status" value="1"/>
</dbReference>
<keyword evidence="15" id="KW-1185">Reference proteome</keyword>
<evidence type="ECO:0000256" key="8">
    <source>
        <dbReference type="ARBA" id="ARBA00022823"/>
    </source>
</evidence>
<dbReference type="InterPro" id="IPR011053">
    <property type="entry name" value="Single_hybrid_motif"/>
</dbReference>
<dbReference type="GO" id="GO:0005524">
    <property type="term" value="F:ATP binding"/>
    <property type="evidence" value="ECO:0007669"/>
    <property type="project" value="InterPro"/>
</dbReference>
<evidence type="ECO:0000313" key="15">
    <source>
        <dbReference type="Proteomes" id="UP000002729"/>
    </source>
</evidence>
<keyword evidence="6" id="KW-0808">Transferase</keyword>
<keyword evidence="7" id="KW-0418">Kinase</keyword>
<feature type="domain" description="Lipoyl-binding" evidence="13">
    <location>
        <begin position="429"/>
        <end position="504"/>
    </location>
</feature>
<dbReference type="eggNOG" id="KOG0559">
    <property type="taxonomic scope" value="Eukaryota"/>
</dbReference>
<evidence type="ECO:0000256" key="5">
    <source>
        <dbReference type="ARBA" id="ARBA00022532"/>
    </source>
</evidence>
<feature type="compositionally biased region" description="Pro residues" evidence="12">
    <location>
        <begin position="535"/>
        <end position="555"/>
    </location>
</feature>
<dbReference type="InterPro" id="IPR000089">
    <property type="entry name" value="Biotin_lipoyl"/>
</dbReference>
<keyword evidence="10" id="KW-0012">Acyltransferase</keyword>
<evidence type="ECO:0000256" key="1">
    <source>
        <dbReference type="ARBA" id="ARBA00001938"/>
    </source>
</evidence>
<dbReference type="Pfam" id="PF00198">
    <property type="entry name" value="2-oxoacid_dh"/>
    <property type="match status" value="1"/>
</dbReference>
<comment type="similarity">
    <text evidence="3">Belongs to the 2-oxoacid dehydrogenase family.</text>
</comment>
<name>F0YBC0_AURAN</name>
<dbReference type="GO" id="GO:0033512">
    <property type="term" value="P:L-lysine catabolic process to acetyl-CoA via saccharopine"/>
    <property type="evidence" value="ECO:0007669"/>
    <property type="project" value="UniProtKB-UniPathway"/>
</dbReference>
<feature type="region of interest" description="Disordered" evidence="12">
    <location>
        <begin position="535"/>
        <end position="566"/>
    </location>
</feature>
<dbReference type="Gene3D" id="2.40.50.100">
    <property type="match status" value="1"/>
</dbReference>
<dbReference type="NCBIfam" id="TIGR01347">
    <property type="entry name" value="sucB"/>
    <property type="match status" value="1"/>
</dbReference>
<dbReference type="Proteomes" id="UP000002729">
    <property type="component" value="Unassembled WGS sequence"/>
</dbReference>
<dbReference type="InterPro" id="IPR003836">
    <property type="entry name" value="Glucokinase"/>
</dbReference>
<dbReference type="EMBL" id="GL833130">
    <property type="protein sequence ID" value="EGB07632.1"/>
    <property type="molecule type" value="Genomic_DNA"/>
</dbReference>
<dbReference type="GO" id="GO:0006099">
    <property type="term" value="P:tricarboxylic acid cycle"/>
    <property type="evidence" value="ECO:0007669"/>
    <property type="project" value="UniProtKB-KW"/>
</dbReference>
<evidence type="ECO:0000256" key="10">
    <source>
        <dbReference type="ARBA" id="ARBA00023315"/>
    </source>
</evidence>
<dbReference type="PANTHER" id="PTHR43416">
    <property type="entry name" value="DIHYDROLIPOYLLYSINE-RESIDUE SUCCINYLTRANSFERASE COMPONENT OF 2-OXOGLUTARATE DEHYDROGENASE COMPLEX, MITOCHONDRIAL-RELATED"/>
    <property type="match status" value="1"/>
</dbReference>
<sequence>MLTLLPLLASSFAPPPRVRVVRVAPRRASDLLLIGDVGGTNSRLQLHEMARSEVAECAFDGTGCAAAAASGKLVSERRYENARFASFDAVVAQFFRDEALADAHLAVVCLAVAGVVKNNACQLTNRDALWRIDGAALDAALPKGAAKVVLVNDFLGAGYGLLSLDPRDSVDLAPGDADGDGPMACLGAGTGLGEVYLTPNLGAEGLGYTAWPTEGGHVDLAPRDDEEADLLAWLKARVTGGGRVSVERVCSGPGVAHVYAFLAERRAADPGVAAEVAEADAVGQGARVIGAAAAEGRCDVCARAMDIFASLLGNEAGNAALKWNPTSGLFLAGGVCVDENNRRLFRDDGPFMAAYRDRGRVSPFLDDIPVRLVTEKDLGLRGAKLLATSILASANRKAPSAALPRATTWAARRPGALAPRAVAARCFSVEDVPVPSMGDSITEGTVAEWSVEVGDTVAVDDIVVMIETDKVSVEVRAPVSGAVTELLAELDDVVEVGAPLFKIDTSVEVAAAAPAAAAPAAAAPAAPAAEAPAAPAPAAAPVPAPTPAPAMPEPPKAAGSRGETRVKMNRMRQRIAERLKEAQNTAACLTTFQECDMGALMELRKAHKDEFEKVHGVKLGFMSAFVAASTKALIEIPAVNAYIDDDAKEIVYRDYCDVSVAVASPNGLVVPVLRNTEAMSFADVEKTIGAFGAKARAGALALEDMAGGTFTISNGGVFGSLMGTPIINPPQSAILGMHATKMRAVVAKDGSVVARPMMYLALTYDHRMIDGREAVTFLKSVANKIEDPARLLLDI</sequence>
<dbReference type="AlphaFoldDB" id="F0YBC0"/>
<evidence type="ECO:0000256" key="12">
    <source>
        <dbReference type="SAM" id="MobiDB-lite"/>
    </source>
</evidence>
<dbReference type="GeneID" id="20228397"/>
<evidence type="ECO:0000313" key="14">
    <source>
        <dbReference type="EMBL" id="EGB07632.1"/>
    </source>
</evidence>
<dbReference type="RefSeq" id="XP_009037630.1">
    <property type="nucleotide sequence ID" value="XM_009039382.1"/>
</dbReference>
<proteinExistence type="inferred from homology"/>
<protein>
    <recommendedName>
        <fullName evidence="4">dihydrolipoyllysine-residue succinyltransferase</fullName>
        <ecNumber evidence="4">2.3.1.61</ecNumber>
    </recommendedName>
    <alternativeName>
        <fullName evidence="11">2-oxoglutarate dehydrogenase complex component E2</fullName>
    </alternativeName>
</protein>
<dbReference type="PROSITE" id="PS50968">
    <property type="entry name" value="BIOTINYL_LIPOYL"/>
    <property type="match status" value="1"/>
</dbReference>
<dbReference type="Gene3D" id="3.40.367.20">
    <property type="match status" value="1"/>
</dbReference>
<keyword evidence="9" id="KW-0809">Transit peptide</keyword>
<dbReference type="GO" id="GO:0006096">
    <property type="term" value="P:glycolytic process"/>
    <property type="evidence" value="ECO:0007669"/>
    <property type="project" value="InterPro"/>
</dbReference>
<evidence type="ECO:0000256" key="11">
    <source>
        <dbReference type="ARBA" id="ARBA00032406"/>
    </source>
</evidence>
<dbReference type="GO" id="GO:0005739">
    <property type="term" value="C:mitochondrion"/>
    <property type="evidence" value="ECO:0007669"/>
    <property type="project" value="TreeGrafter"/>
</dbReference>
<dbReference type="PANTHER" id="PTHR43416:SF5">
    <property type="entry name" value="DIHYDROLIPOYLLYSINE-RESIDUE SUCCINYLTRANSFERASE COMPONENT OF 2-OXOGLUTARATE DEHYDROGENASE COMPLEX, MITOCHONDRIAL"/>
    <property type="match status" value="1"/>
</dbReference>
<dbReference type="EC" id="2.3.1.61" evidence="4"/>
<comment type="pathway">
    <text evidence="2">Amino-acid degradation; L-lysine degradation via saccharopine pathway; glutaryl-CoA from L-lysine: step 6/6.</text>
</comment>
<dbReference type="Gene3D" id="3.30.420.40">
    <property type="match status" value="1"/>
</dbReference>
<dbReference type="SUPFAM" id="SSF51230">
    <property type="entry name" value="Single hybrid motif"/>
    <property type="match status" value="1"/>
</dbReference>
<reference evidence="14 15" key="1">
    <citation type="journal article" date="2011" name="Proc. Natl. Acad. Sci. U.S.A.">
        <title>Niche of harmful alga Aureococcus anophagefferens revealed through ecogenomics.</title>
        <authorList>
            <person name="Gobler C.J."/>
            <person name="Berry D.L."/>
            <person name="Dyhrman S.T."/>
            <person name="Wilhelm S.W."/>
            <person name="Salamov A."/>
            <person name="Lobanov A.V."/>
            <person name="Zhang Y."/>
            <person name="Collier J.L."/>
            <person name="Wurch L.L."/>
            <person name="Kustka A.B."/>
            <person name="Dill B.D."/>
            <person name="Shah M."/>
            <person name="VerBerkmoes N.C."/>
            <person name="Kuo A."/>
            <person name="Terry A."/>
            <person name="Pangilinan J."/>
            <person name="Lindquist E.A."/>
            <person name="Lucas S."/>
            <person name="Paulsen I.T."/>
            <person name="Hattenrath-Lehmann T.K."/>
            <person name="Talmage S.C."/>
            <person name="Walker E.A."/>
            <person name="Koch F."/>
            <person name="Burson A.M."/>
            <person name="Marcoval M.A."/>
            <person name="Tang Y.Z."/>
            <person name="Lecleir G.R."/>
            <person name="Coyne K.J."/>
            <person name="Berg G.M."/>
            <person name="Bertrand E.M."/>
            <person name="Saito M.A."/>
            <person name="Gladyshev V.N."/>
            <person name="Grigoriev I.V."/>
        </authorList>
    </citation>
    <scope>NUCLEOTIDE SEQUENCE [LARGE SCALE GENOMIC DNA]</scope>
    <source>
        <strain evidence="15">CCMP 1984</strain>
    </source>
</reference>
<dbReference type="OrthoDB" id="5391403at2759"/>
<dbReference type="Gene3D" id="3.30.559.10">
    <property type="entry name" value="Chloramphenicol acetyltransferase-like domain"/>
    <property type="match status" value="1"/>
</dbReference>
<dbReference type="InterPro" id="IPR003016">
    <property type="entry name" value="2-oxoA_DH_lipoyl-BS"/>
</dbReference>
<evidence type="ECO:0000256" key="2">
    <source>
        <dbReference type="ARBA" id="ARBA00005145"/>
    </source>
</evidence>
<evidence type="ECO:0000256" key="4">
    <source>
        <dbReference type="ARBA" id="ARBA00012945"/>
    </source>
</evidence>
<dbReference type="InParanoid" id="F0YBC0"/>
<evidence type="ECO:0000256" key="6">
    <source>
        <dbReference type="ARBA" id="ARBA00022679"/>
    </source>
</evidence>
<dbReference type="GO" id="GO:0045252">
    <property type="term" value="C:oxoglutarate dehydrogenase complex"/>
    <property type="evidence" value="ECO:0007669"/>
    <property type="project" value="InterPro"/>
</dbReference>
<dbReference type="CDD" id="cd06849">
    <property type="entry name" value="lipoyl_domain"/>
    <property type="match status" value="1"/>
</dbReference>
<keyword evidence="8" id="KW-0450">Lipoyl</keyword>
<accession>F0YBC0</accession>
<dbReference type="KEGG" id="aaf:AURANDRAFT_71782"/>
<evidence type="ECO:0000256" key="3">
    <source>
        <dbReference type="ARBA" id="ARBA00007317"/>
    </source>
</evidence>
<dbReference type="Pfam" id="PF02685">
    <property type="entry name" value="Glucokinase"/>
    <property type="match status" value="1"/>
</dbReference>
<dbReference type="InterPro" id="IPR050537">
    <property type="entry name" value="2-oxoacid_dehydrogenase"/>
</dbReference>
<gene>
    <name evidence="14" type="ORF">AURANDRAFT_71782</name>
</gene>
<evidence type="ECO:0000256" key="7">
    <source>
        <dbReference type="ARBA" id="ARBA00022777"/>
    </source>
</evidence>
<evidence type="ECO:0000256" key="9">
    <source>
        <dbReference type="ARBA" id="ARBA00022946"/>
    </source>
</evidence>
<dbReference type="GO" id="GO:0004149">
    <property type="term" value="F:dihydrolipoyllysine-residue succinyltransferase activity"/>
    <property type="evidence" value="ECO:0007669"/>
    <property type="project" value="UniProtKB-EC"/>
</dbReference>
<dbReference type="CDD" id="cd24008">
    <property type="entry name" value="ASKHA_NBD_GLK"/>
    <property type="match status" value="1"/>
</dbReference>
<keyword evidence="5" id="KW-0816">Tricarboxylic acid cycle</keyword>
<dbReference type="InterPro" id="IPR001078">
    <property type="entry name" value="2-oxoacid_DH_actylTfrase"/>
</dbReference>
<evidence type="ECO:0000259" key="13">
    <source>
        <dbReference type="PROSITE" id="PS50968"/>
    </source>
</evidence>
<dbReference type="InterPro" id="IPR006255">
    <property type="entry name" value="SucB"/>
</dbReference>
<organism evidence="15">
    <name type="scientific">Aureococcus anophagefferens</name>
    <name type="common">Harmful bloom alga</name>
    <dbReference type="NCBI Taxonomy" id="44056"/>
    <lineage>
        <taxon>Eukaryota</taxon>
        <taxon>Sar</taxon>
        <taxon>Stramenopiles</taxon>
        <taxon>Ochrophyta</taxon>
        <taxon>Pelagophyceae</taxon>
        <taxon>Pelagomonadales</taxon>
        <taxon>Pelagomonadaceae</taxon>
        <taxon>Aureococcus</taxon>
    </lineage>
</organism>
<dbReference type="InterPro" id="IPR043129">
    <property type="entry name" value="ATPase_NBD"/>
</dbReference>
<dbReference type="GO" id="GO:0004340">
    <property type="term" value="F:glucokinase activity"/>
    <property type="evidence" value="ECO:0007669"/>
    <property type="project" value="InterPro"/>
</dbReference>
<dbReference type="Pfam" id="PF00364">
    <property type="entry name" value="Biotin_lipoyl"/>
    <property type="match status" value="1"/>
</dbReference>